<dbReference type="OrthoDB" id="430436at2759"/>
<name>A0A4V6S1V4_9APHY</name>
<comment type="subcellular location">
    <subcellularLocation>
        <location evidence="1">Mitochondrion outer membrane</location>
        <topology evidence="1">Peripheral membrane protein</topology>
    </subcellularLocation>
</comment>
<dbReference type="SUPFAM" id="SSF51735">
    <property type="entry name" value="NAD(P)-binding Rossmann-fold domains"/>
    <property type="match status" value="1"/>
</dbReference>
<proteinExistence type="inferred from homology"/>
<dbReference type="InterPro" id="IPR001509">
    <property type="entry name" value="Epimerase_deHydtase"/>
</dbReference>
<evidence type="ECO:0000313" key="6">
    <source>
        <dbReference type="EMBL" id="THH30053.1"/>
    </source>
</evidence>
<feature type="domain" description="NAD-dependent epimerase/dehydratase" evidence="5">
    <location>
        <begin position="14"/>
        <end position="131"/>
    </location>
</feature>
<dbReference type="PANTHER" id="PTHR14097:SF7">
    <property type="entry name" value="OXIDOREDUCTASE HTATIP2"/>
    <property type="match status" value="1"/>
</dbReference>
<dbReference type="PANTHER" id="PTHR14097">
    <property type="entry name" value="OXIDOREDUCTASE HTATIP2"/>
    <property type="match status" value="1"/>
</dbReference>
<reference evidence="6 7" key="1">
    <citation type="submission" date="2019-02" db="EMBL/GenBank/DDBJ databases">
        <title>Genome sequencing of the rare red list fungi Antrodiella citrinella (Flaviporus citrinellus).</title>
        <authorList>
            <person name="Buettner E."/>
            <person name="Kellner H."/>
        </authorList>
    </citation>
    <scope>NUCLEOTIDE SEQUENCE [LARGE SCALE GENOMIC DNA]</scope>
    <source>
        <strain evidence="6 7">DSM 108506</strain>
    </source>
</reference>
<gene>
    <name evidence="6" type="ORF">EUX98_g4137</name>
</gene>
<dbReference type="GO" id="GO:0051170">
    <property type="term" value="P:import into nucleus"/>
    <property type="evidence" value="ECO:0007669"/>
    <property type="project" value="TreeGrafter"/>
</dbReference>
<dbReference type="GO" id="GO:0005741">
    <property type="term" value="C:mitochondrial outer membrane"/>
    <property type="evidence" value="ECO:0007669"/>
    <property type="project" value="UniProtKB-SubCell"/>
</dbReference>
<dbReference type="Gene3D" id="3.40.50.720">
    <property type="entry name" value="NAD(P)-binding Rossmann-like Domain"/>
    <property type="match status" value="1"/>
</dbReference>
<dbReference type="Pfam" id="PF01370">
    <property type="entry name" value="Epimerase"/>
    <property type="match status" value="1"/>
</dbReference>
<dbReference type="AlphaFoldDB" id="A0A4V6S1V4"/>
<keyword evidence="3" id="KW-0496">Mitochondrion</keyword>
<evidence type="ECO:0000259" key="5">
    <source>
        <dbReference type="Pfam" id="PF01370"/>
    </source>
</evidence>
<comment type="caution">
    <text evidence="6">The sequence shown here is derived from an EMBL/GenBank/DDBJ whole genome shotgun (WGS) entry which is preliminary data.</text>
</comment>
<evidence type="ECO:0000256" key="3">
    <source>
        <dbReference type="ARBA" id="ARBA00023128"/>
    </source>
</evidence>
<organism evidence="6 7">
    <name type="scientific">Antrodiella citrinella</name>
    <dbReference type="NCBI Taxonomy" id="2447956"/>
    <lineage>
        <taxon>Eukaryota</taxon>
        <taxon>Fungi</taxon>
        <taxon>Dikarya</taxon>
        <taxon>Basidiomycota</taxon>
        <taxon>Agaricomycotina</taxon>
        <taxon>Agaricomycetes</taxon>
        <taxon>Polyporales</taxon>
        <taxon>Steccherinaceae</taxon>
        <taxon>Antrodiella</taxon>
    </lineage>
</organism>
<sequence length="247" mass="26699">MWLTYTAAPGKSALLLGASGQVGRHLLQELLQDPQFTRVGEYGRRVTPADKIEVGKDKLEQKVINFDKIEEADMKDGKWDVVYITLGTSRALAGSAAAFEKIDREYVINAARAAKVDDPNHPQRIVYCSAAPADANSYFLYGKSKGLTELGLAGLGYSETIIFRPALLTDTQRPELRFIESLAERLINLRTSWIENQSCPTTVVAKAMRIAGSVGAANLPAAAKATTAGGDTPFTLLDNVGIRALGK</sequence>
<dbReference type="Proteomes" id="UP000308730">
    <property type="component" value="Unassembled WGS sequence"/>
</dbReference>
<keyword evidence="7" id="KW-1185">Reference proteome</keyword>
<accession>A0A4V6S1V4</accession>
<dbReference type="InterPro" id="IPR036291">
    <property type="entry name" value="NAD(P)-bd_dom_sf"/>
</dbReference>
<dbReference type="EMBL" id="SGPM01000096">
    <property type="protein sequence ID" value="THH30053.1"/>
    <property type="molecule type" value="Genomic_DNA"/>
</dbReference>
<evidence type="ECO:0000313" key="7">
    <source>
        <dbReference type="Proteomes" id="UP000308730"/>
    </source>
</evidence>
<evidence type="ECO:0000256" key="2">
    <source>
        <dbReference type="ARBA" id="ARBA00006617"/>
    </source>
</evidence>
<keyword evidence="4" id="KW-0472">Membrane</keyword>
<evidence type="ECO:0000256" key="4">
    <source>
        <dbReference type="ARBA" id="ARBA00023136"/>
    </source>
</evidence>
<comment type="similarity">
    <text evidence="2">Belongs to the FMP52 family.</text>
</comment>
<protein>
    <recommendedName>
        <fullName evidence="5">NAD-dependent epimerase/dehydratase domain-containing protein</fullName>
    </recommendedName>
</protein>
<evidence type="ECO:0000256" key="1">
    <source>
        <dbReference type="ARBA" id="ARBA00004450"/>
    </source>
</evidence>